<proteinExistence type="predicted"/>
<dbReference type="RefSeq" id="XP_014150143.1">
    <property type="nucleotide sequence ID" value="XM_014294668.1"/>
</dbReference>
<dbReference type="GeneID" id="25911755"/>
<accession>A0A0L0FIE7</accession>
<feature type="region of interest" description="Disordered" evidence="1">
    <location>
        <begin position="33"/>
        <end position="64"/>
    </location>
</feature>
<gene>
    <name evidence="2" type="ORF">SARC_11251</name>
</gene>
<name>A0A0L0FIE7_9EUKA</name>
<evidence type="ECO:0000313" key="3">
    <source>
        <dbReference type="Proteomes" id="UP000054560"/>
    </source>
</evidence>
<reference evidence="2 3" key="1">
    <citation type="submission" date="2011-02" db="EMBL/GenBank/DDBJ databases">
        <title>The Genome Sequence of Sphaeroforma arctica JP610.</title>
        <authorList>
            <consortium name="The Broad Institute Genome Sequencing Platform"/>
            <person name="Russ C."/>
            <person name="Cuomo C."/>
            <person name="Young S.K."/>
            <person name="Zeng Q."/>
            <person name="Gargeya S."/>
            <person name="Alvarado L."/>
            <person name="Berlin A."/>
            <person name="Chapman S.B."/>
            <person name="Chen Z."/>
            <person name="Freedman E."/>
            <person name="Gellesch M."/>
            <person name="Goldberg J."/>
            <person name="Griggs A."/>
            <person name="Gujja S."/>
            <person name="Heilman E."/>
            <person name="Heiman D."/>
            <person name="Howarth C."/>
            <person name="Mehta T."/>
            <person name="Neiman D."/>
            <person name="Pearson M."/>
            <person name="Roberts A."/>
            <person name="Saif S."/>
            <person name="Shea T."/>
            <person name="Shenoy N."/>
            <person name="Sisk P."/>
            <person name="Stolte C."/>
            <person name="Sykes S."/>
            <person name="White J."/>
            <person name="Yandava C."/>
            <person name="Burger G."/>
            <person name="Gray M.W."/>
            <person name="Holland P.W.H."/>
            <person name="King N."/>
            <person name="Lang F.B.F."/>
            <person name="Roger A.J."/>
            <person name="Ruiz-Trillo I."/>
            <person name="Haas B."/>
            <person name="Nusbaum C."/>
            <person name="Birren B."/>
        </authorList>
    </citation>
    <scope>NUCLEOTIDE SEQUENCE [LARGE SCALE GENOMIC DNA]</scope>
    <source>
        <strain evidence="2 3">JP610</strain>
    </source>
</reference>
<keyword evidence="3" id="KW-1185">Reference proteome</keyword>
<organism evidence="2 3">
    <name type="scientific">Sphaeroforma arctica JP610</name>
    <dbReference type="NCBI Taxonomy" id="667725"/>
    <lineage>
        <taxon>Eukaryota</taxon>
        <taxon>Ichthyosporea</taxon>
        <taxon>Ichthyophonida</taxon>
        <taxon>Sphaeroforma</taxon>
    </lineage>
</organism>
<dbReference type="EMBL" id="KQ243190">
    <property type="protein sequence ID" value="KNC76241.1"/>
    <property type="molecule type" value="Genomic_DNA"/>
</dbReference>
<feature type="compositionally biased region" description="Basic and acidic residues" evidence="1">
    <location>
        <begin position="49"/>
        <end position="64"/>
    </location>
</feature>
<dbReference type="AlphaFoldDB" id="A0A0L0FIE7"/>
<evidence type="ECO:0000256" key="1">
    <source>
        <dbReference type="SAM" id="MobiDB-lite"/>
    </source>
</evidence>
<dbReference type="Proteomes" id="UP000054560">
    <property type="component" value="Unassembled WGS sequence"/>
</dbReference>
<evidence type="ECO:0000313" key="2">
    <source>
        <dbReference type="EMBL" id="KNC76241.1"/>
    </source>
</evidence>
<sequence>KGIAKEIKEIKGGCQSKAYQPADVHKNTINFRSAPSNKAIQQPPPPKPKYKEVKNYSEAYRNDE</sequence>
<protein>
    <submittedName>
        <fullName evidence="2">Uncharacterized protein</fullName>
    </submittedName>
</protein>
<feature type="non-terminal residue" evidence="2">
    <location>
        <position position="1"/>
    </location>
</feature>